<accession>A0AAJ0XA33</accession>
<dbReference type="Proteomes" id="UP001296776">
    <property type="component" value="Unassembled WGS sequence"/>
</dbReference>
<evidence type="ECO:0000313" key="2">
    <source>
        <dbReference type="Proteomes" id="UP001296776"/>
    </source>
</evidence>
<organism evidence="1 2">
    <name type="scientific">Halochromatium glycolicum</name>
    <dbReference type="NCBI Taxonomy" id="85075"/>
    <lineage>
        <taxon>Bacteria</taxon>
        <taxon>Pseudomonadati</taxon>
        <taxon>Pseudomonadota</taxon>
        <taxon>Gammaproteobacteria</taxon>
        <taxon>Chromatiales</taxon>
        <taxon>Chromatiaceae</taxon>
        <taxon>Halochromatium</taxon>
    </lineage>
</organism>
<protein>
    <submittedName>
        <fullName evidence="1">TIGR03790 family protein</fullName>
    </submittedName>
</protein>
<gene>
    <name evidence="1" type="ORF">CKO40_09260</name>
</gene>
<dbReference type="NCBIfam" id="TIGR03790">
    <property type="entry name" value="TIGR03790 family protein"/>
    <property type="match status" value="1"/>
</dbReference>
<reference evidence="1" key="1">
    <citation type="submission" date="2017-08" db="EMBL/GenBank/DDBJ databases">
        <authorList>
            <person name="Imhoff J.F."/>
            <person name="Rahn T."/>
            <person name="Kuenzel S."/>
            <person name="Neulinger S.C."/>
        </authorList>
    </citation>
    <scope>NUCLEOTIDE SEQUENCE</scope>
    <source>
        <strain evidence="1">DSM 11080</strain>
    </source>
</reference>
<reference evidence="1" key="2">
    <citation type="journal article" date="2020" name="Microorganisms">
        <title>Osmotic Adaptation and Compatible Solute Biosynthesis of Phototrophic Bacteria as Revealed from Genome Analyses.</title>
        <authorList>
            <person name="Imhoff J.F."/>
            <person name="Rahn T."/>
            <person name="Kunzel S."/>
            <person name="Keller A."/>
            <person name="Neulinger S.C."/>
        </authorList>
    </citation>
    <scope>NUCLEOTIDE SEQUENCE</scope>
    <source>
        <strain evidence="1">DSM 11080</strain>
    </source>
</reference>
<dbReference type="AlphaFoldDB" id="A0AAJ0XA33"/>
<comment type="caution">
    <text evidence="1">The sequence shown here is derived from an EMBL/GenBank/DDBJ whole genome shotgun (WGS) entry which is preliminary data.</text>
</comment>
<sequence length="441" mass="47946">MTRVQAATDCSRRAALRNLLRKTLVIALCLTTAALSVTNRADESTAPDAPTVLLPRQAITPAQLAVIINELDPTSRRIGHYYAERRGIPSENLIRVPFAPGSPIMDPGEFEDLYAQVKAATPQGVQAYALAWTLPYRVGCLSITTAFAAGYDEAFCAEGCKPTRATRYFASESTRPYADYGIRPTMALAGDDFTAVKALIDRGVAADNSRPPGTGYLVKTHDKARSVRARGYAAAVEQLGNAVRLERIEADRIEQKPDVLFYFTGLTQVPGIDTNRYRPGAVADHLTSSGGQLNGTRQMSSLRWLEAGATGSYGTVVEPCNLLPKFPDPAILISSYLSGATLIEAYWKSVRMPGQGLFIGEPLARPFGGYELLQRSGRWVLRTFALIPGRYTLQGAAAPMGPYREITRFAKPGFEPTWLLLPAEDAGASAYYRIVSLPDTE</sequence>
<keyword evidence="2" id="KW-1185">Reference proteome</keyword>
<name>A0AAJ0XA33_9GAMM</name>
<dbReference type="InterPro" id="IPR022265">
    <property type="entry name" value="CHP03790"/>
</dbReference>
<proteinExistence type="predicted"/>
<dbReference type="EMBL" id="NRSJ01000013">
    <property type="protein sequence ID" value="MBK1704720.1"/>
    <property type="molecule type" value="Genomic_DNA"/>
</dbReference>
<evidence type="ECO:0000313" key="1">
    <source>
        <dbReference type="EMBL" id="MBK1704720.1"/>
    </source>
</evidence>